<evidence type="ECO:0000313" key="3">
    <source>
        <dbReference type="Proteomes" id="UP000014760"/>
    </source>
</evidence>
<evidence type="ECO:0008006" key="4">
    <source>
        <dbReference type="Google" id="ProtNLM"/>
    </source>
</evidence>
<reference evidence="2" key="3">
    <citation type="submission" date="2015-06" db="UniProtKB">
        <authorList>
            <consortium name="EnsemblMetazoa"/>
        </authorList>
    </citation>
    <scope>IDENTIFICATION</scope>
</reference>
<accession>R7V1D0</accession>
<sequence>MVYTNDETVICYNDTKVAGTHNFDAEKSGTCNGYWCYKKSTTVQGIALEVRKCMTAVPDHTGCRRSGDVEVCFCRADACNGAEGLGSHADVIFGLLLTALMSLIIAQ</sequence>
<reference evidence="3" key="1">
    <citation type="submission" date="2012-12" db="EMBL/GenBank/DDBJ databases">
        <authorList>
            <person name="Hellsten U."/>
            <person name="Grimwood J."/>
            <person name="Chapman J.A."/>
            <person name="Shapiro H."/>
            <person name="Aerts A."/>
            <person name="Otillar R.P."/>
            <person name="Terry A.Y."/>
            <person name="Boore J.L."/>
            <person name="Simakov O."/>
            <person name="Marletaz F."/>
            <person name="Cho S.-J."/>
            <person name="Edsinger-Gonzales E."/>
            <person name="Havlak P."/>
            <person name="Kuo D.-H."/>
            <person name="Larsson T."/>
            <person name="Lv J."/>
            <person name="Arendt D."/>
            <person name="Savage R."/>
            <person name="Osoegawa K."/>
            <person name="de Jong P."/>
            <person name="Lindberg D.R."/>
            <person name="Seaver E.C."/>
            <person name="Weisblat D.A."/>
            <person name="Putnam N.H."/>
            <person name="Grigoriev I.V."/>
            <person name="Rokhsar D.S."/>
        </authorList>
    </citation>
    <scope>NUCLEOTIDE SEQUENCE</scope>
    <source>
        <strain evidence="3">I ESC-2004</strain>
    </source>
</reference>
<keyword evidence="3" id="KW-1185">Reference proteome</keyword>
<protein>
    <recommendedName>
        <fullName evidence="4">Protein sleepless</fullName>
    </recommendedName>
</protein>
<evidence type="ECO:0000313" key="2">
    <source>
        <dbReference type="EnsemblMetazoa" id="CapteP213317"/>
    </source>
</evidence>
<dbReference type="HOGENOM" id="CLU_2087100_0_0_1"/>
<evidence type="ECO:0000313" key="1">
    <source>
        <dbReference type="EMBL" id="ELU12354.1"/>
    </source>
</evidence>
<proteinExistence type="predicted"/>
<dbReference type="EnsemblMetazoa" id="CapteT213317">
    <property type="protein sequence ID" value="CapteP213317"/>
    <property type="gene ID" value="CapteG213317"/>
</dbReference>
<dbReference type="AlphaFoldDB" id="R7V1D0"/>
<organism evidence="1">
    <name type="scientific">Capitella teleta</name>
    <name type="common">Polychaete worm</name>
    <dbReference type="NCBI Taxonomy" id="283909"/>
    <lineage>
        <taxon>Eukaryota</taxon>
        <taxon>Metazoa</taxon>
        <taxon>Spiralia</taxon>
        <taxon>Lophotrochozoa</taxon>
        <taxon>Annelida</taxon>
        <taxon>Polychaeta</taxon>
        <taxon>Sedentaria</taxon>
        <taxon>Scolecida</taxon>
        <taxon>Capitellidae</taxon>
        <taxon>Capitella</taxon>
    </lineage>
</organism>
<reference evidence="1 3" key="2">
    <citation type="journal article" date="2013" name="Nature">
        <title>Insights into bilaterian evolution from three spiralian genomes.</title>
        <authorList>
            <person name="Simakov O."/>
            <person name="Marletaz F."/>
            <person name="Cho S.J."/>
            <person name="Edsinger-Gonzales E."/>
            <person name="Havlak P."/>
            <person name="Hellsten U."/>
            <person name="Kuo D.H."/>
            <person name="Larsson T."/>
            <person name="Lv J."/>
            <person name="Arendt D."/>
            <person name="Savage R."/>
            <person name="Osoegawa K."/>
            <person name="de Jong P."/>
            <person name="Grimwood J."/>
            <person name="Chapman J.A."/>
            <person name="Shapiro H."/>
            <person name="Aerts A."/>
            <person name="Otillar R.P."/>
            <person name="Terry A.Y."/>
            <person name="Boore J.L."/>
            <person name="Grigoriev I.V."/>
            <person name="Lindberg D.R."/>
            <person name="Seaver E.C."/>
            <person name="Weisblat D.A."/>
            <person name="Putnam N.H."/>
            <person name="Rokhsar D.S."/>
        </authorList>
    </citation>
    <scope>NUCLEOTIDE SEQUENCE</scope>
    <source>
        <strain evidence="1 3">I ESC-2004</strain>
    </source>
</reference>
<gene>
    <name evidence="1" type="ORF">CAPTEDRAFT_213317</name>
</gene>
<name>R7V1D0_CAPTE</name>
<dbReference type="EMBL" id="KB296044">
    <property type="protein sequence ID" value="ELU12354.1"/>
    <property type="molecule type" value="Genomic_DNA"/>
</dbReference>
<dbReference type="EMBL" id="AMQN01019636">
    <property type="status" value="NOT_ANNOTATED_CDS"/>
    <property type="molecule type" value="Genomic_DNA"/>
</dbReference>
<dbReference type="Proteomes" id="UP000014760">
    <property type="component" value="Unassembled WGS sequence"/>
</dbReference>